<accession>A0AAD8LA82</accession>
<keyword evidence="7 8" id="KW-0472">Membrane</keyword>
<dbReference type="InterPro" id="IPR006459">
    <property type="entry name" value="CASP/CASPL"/>
</dbReference>
<sequence>METEPNNTHVFKLQQIPSPITHLSFMASQIWLRIVAAGSSIAAVLLMLNSRQSKVLYGTDMDARYTYSPAFKFFFVINVVACVMSVLSLLPVFTLGRKFAYSINYFFLFLHDLMLAILLAAGAGAVTAFAQVGKYGNSNAGWMPVCDNFGKFCHKISSSLILGYIVLFCYVLLVIISANKARQIPV</sequence>
<dbReference type="PANTHER" id="PTHR36488">
    <property type="entry name" value="CASP-LIKE PROTEIN 1U1"/>
    <property type="match status" value="1"/>
</dbReference>
<comment type="caution">
    <text evidence="10">The sequence shown here is derived from an EMBL/GenBank/DDBJ whole genome shotgun (WGS) entry which is preliminary data.</text>
</comment>
<evidence type="ECO:0000256" key="3">
    <source>
        <dbReference type="ARBA" id="ARBA00011489"/>
    </source>
</evidence>
<evidence type="ECO:0000259" key="9">
    <source>
        <dbReference type="Pfam" id="PF04535"/>
    </source>
</evidence>
<protein>
    <recommendedName>
        <fullName evidence="8">CASP-like protein</fullName>
    </recommendedName>
</protein>
<dbReference type="Pfam" id="PF04535">
    <property type="entry name" value="CASP_dom"/>
    <property type="match status" value="1"/>
</dbReference>
<feature type="transmembrane region" description="Helical" evidence="8">
    <location>
        <begin position="105"/>
        <end position="130"/>
    </location>
</feature>
<proteinExistence type="inferred from homology"/>
<dbReference type="InterPro" id="IPR006702">
    <property type="entry name" value="CASP_dom"/>
</dbReference>
<evidence type="ECO:0000256" key="7">
    <source>
        <dbReference type="ARBA" id="ARBA00023136"/>
    </source>
</evidence>
<feature type="domain" description="Casparian strip membrane protein" evidence="9">
    <location>
        <begin position="28"/>
        <end position="168"/>
    </location>
</feature>
<evidence type="ECO:0000313" key="11">
    <source>
        <dbReference type="Proteomes" id="UP001229421"/>
    </source>
</evidence>
<evidence type="ECO:0000256" key="5">
    <source>
        <dbReference type="ARBA" id="ARBA00022692"/>
    </source>
</evidence>
<comment type="similarity">
    <text evidence="2 8">Belongs to the Casparian strip membrane proteins (CASP) family.</text>
</comment>
<organism evidence="10 11">
    <name type="scientific">Tagetes erecta</name>
    <name type="common">African marigold</name>
    <dbReference type="NCBI Taxonomy" id="13708"/>
    <lineage>
        <taxon>Eukaryota</taxon>
        <taxon>Viridiplantae</taxon>
        <taxon>Streptophyta</taxon>
        <taxon>Embryophyta</taxon>
        <taxon>Tracheophyta</taxon>
        <taxon>Spermatophyta</taxon>
        <taxon>Magnoliopsida</taxon>
        <taxon>eudicotyledons</taxon>
        <taxon>Gunneridae</taxon>
        <taxon>Pentapetalae</taxon>
        <taxon>asterids</taxon>
        <taxon>campanulids</taxon>
        <taxon>Asterales</taxon>
        <taxon>Asteraceae</taxon>
        <taxon>Asteroideae</taxon>
        <taxon>Heliantheae alliance</taxon>
        <taxon>Tageteae</taxon>
        <taxon>Tagetes</taxon>
    </lineage>
</organism>
<feature type="transmembrane region" description="Helical" evidence="8">
    <location>
        <begin position="161"/>
        <end position="178"/>
    </location>
</feature>
<dbReference type="Proteomes" id="UP001229421">
    <property type="component" value="Unassembled WGS sequence"/>
</dbReference>
<evidence type="ECO:0000256" key="4">
    <source>
        <dbReference type="ARBA" id="ARBA00022475"/>
    </source>
</evidence>
<keyword evidence="4 8" id="KW-1003">Cell membrane</keyword>
<dbReference type="AlphaFoldDB" id="A0AAD8LA82"/>
<evidence type="ECO:0000256" key="1">
    <source>
        <dbReference type="ARBA" id="ARBA00004651"/>
    </source>
</evidence>
<feature type="transmembrane region" description="Helical" evidence="8">
    <location>
        <begin position="70"/>
        <end position="93"/>
    </location>
</feature>
<keyword evidence="11" id="KW-1185">Reference proteome</keyword>
<reference evidence="10" key="1">
    <citation type="journal article" date="2023" name="bioRxiv">
        <title>Improved chromosome-level genome assembly for marigold (Tagetes erecta).</title>
        <authorList>
            <person name="Jiang F."/>
            <person name="Yuan L."/>
            <person name="Wang S."/>
            <person name="Wang H."/>
            <person name="Xu D."/>
            <person name="Wang A."/>
            <person name="Fan W."/>
        </authorList>
    </citation>
    <scope>NUCLEOTIDE SEQUENCE</scope>
    <source>
        <strain evidence="10">WSJ</strain>
        <tissue evidence="10">Leaf</tissue>
    </source>
</reference>
<dbReference type="EMBL" id="JAUHHV010000002">
    <property type="protein sequence ID" value="KAK1433960.1"/>
    <property type="molecule type" value="Genomic_DNA"/>
</dbReference>
<feature type="transmembrane region" description="Helical" evidence="8">
    <location>
        <begin position="30"/>
        <end position="50"/>
    </location>
</feature>
<keyword evidence="5 8" id="KW-0812">Transmembrane</keyword>
<evidence type="ECO:0000256" key="6">
    <source>
        <dbReference type="ARBA" id="ARBA00022989"/>
    </source>
</evidence>
<evidence type="ECO:0000313" key="10">
    <source>
        <dbReference type="EMBL" id="KAK1433960.1"/>
    </source>
</evidence>
<comment type="subunit">
    <text evidence="3 8">Homodimer and heterodimers.</text>
</comment>
<keyword evidence="6 8" id="KW-1133">Transmembrane helix</keyword>
<comment type="subcellular location">
    <subcellularLocation>
        <location evidence="1 8">Cell membrane</location>
        <topology evidence="1 8">Multi-pass membrane protein</topology>
    </subcellularLocation>
</comment>
<evidence type="ECO:0000256" key="2">
    <source>
        <dbReference type="ARBA" id="ARBA00007651"/>
    </source>
</evidence>
<dbReference type="InterPro" id="IPR044173">
    <property type="entry name" value="CASPL"/>
</dbReference>
<name>A0AAD8LA82_TARER</name>
<gene>
    <name evidence="10" type="ORF">QVD17_10878</name>
</gene>
<dbReference type="GO" id="GO:0005886">
    <property type="term" value="C:plasma membrane"/>
    <property type="evidence" value="ECO:0007669"/>
    <property type="project" value="UniProtKB-SubCell"/>
</dbReference>
<dbReference type="NCBIfam" id="TIGR01569">
    <property type="entry name" value="A_tha_TIGR01569"/>
    <property type="match status" value="1"/>
</dbReference>
<evidence type="ECO:0000256" key="8">
    <source>
        <dbReference type="RuleBase" id="RU361233"/>
    </source>
</evidence>
<dbReference type="PANTHER" id="PTHR36488:SF8">
    <property type="entry name" value="CASP-LIKE PROTEIN 1U1"/>
    <property type="match status" value="1"/>
</dbReference>